<dbReference type="Gene3D" id="2.30.30.60">
    <property type="match status" value="1"/>
</dbReference>
<dbReference type="Gene3D" id="1.10.287.1260">
    <property type="match status" value="1"/>
</dbReference>
<comment type="similarity">
    <text evidence="2">Belongs to the MscS (TC 1.A.23) family.</text>
</comment>
<feature type="transmembrane region" description="Helical" evidence="7">
    <location>
        <begin position="433"/>
        <end position="451"/>
    </location>
</feature>
<evidence type="ECO:0000313" key="9">
    <source>
        <dbReference type="EMBL" id="MBA9074990.1"/>
    </source>
</evidence>
<feature type="transmembrane region" description="Helical" evidence="7">
    <location>
        <begin position="602"/>
        <end position="623"/>
    </location>
</feature>
<feature type="transmembrane region" description="Helical" evidence="7">
    <location>
        <begin position="511"/>
        <end position="531"/>
    </location>
</feature>
<feature type="transmembrane region" description="Helical" evidence="7">
    <location>
        <begin position="376"/>
        <end position="396"/>
    </location>
</feature>
<dbReference type="SUPFAM" id="SSF82861">
    <property type="entry name" value="Mechanosensitive channel protein MscS (YggB), transmembrane region"/>
    <property type="match status" value="1"/>
</dbReference>
<dbReference type="RefSeq" id="WP_182494393.1">
    <property type="nucleotide sequence ID" value="NZ_JACJIS010000004.1"/>
</dbReference>
<evidence type="ECO:0000256" key="7">
    <source>
        <dbReference type="SAM" id="Phobius"/>
    </source>
</evidence>
<evidence type="ECO:0000313" key="10">
    <source>
        <dbReference type="Proteomes" id="UP000555003"/>
    </source>
</evidence>
<evidence type="ECO:0000256" key="5">
    <source>
        <dbReference type="ARBA" id="ARBA00022989"/>
    </source>
</evidence>
<accession>A0ABR6DVV3</accession>
<feature type="transmembrane region" description="Helical" evidence="7">
    <location>
        <begin position="629"/>
        <end position="657"/>
    </location>
</feature>
<feature type="domain" description="Mechanosensitive ion channel MscS" evidence="8">
    <location>
        <begin position="644"/>
        <end position="710"/>
    </location>
</feature>
<sequence length="801" mass="90946">MSKKKNSYSTLPFILKPSFVKQFLLLFFLLSGIYSFAQEKATAPAKPVAEKGKPSIFTDDELASSDYLASIERAGELLDDAKNKGALDASVLFLLGEVHQTKEALKLIDSNLGSQNNGNVRNQQMYRKVLLELQQKFEIYWKALNENDEKIVKIRKGNKSILKDTVFAKLIKDTLRINEFRPQLKDLKAKWITTDSLLKANIDSLNSWKKGITEKRMLISKDLILVNERLNKSGVSLFGSEHPNLWSTDQKAKTQEMQAYLKDKFNAEQKASAYYFSYSLGSTFMLLLLAGLLWWWVNFNLKSLKKAQRFENLNVFQFRYLNHSTIFPIIVIGLNIAIAINLYAPALFIESMHLALLATLTVLFKKIWSEKAFRNWLLLVVLFALFCFLDLFVEISQLQRCLFVLVNLACIRFGFAYLQTIRDEMYIKGLLKYAKVLFISLNILAVLFNLFGRVSLAHTLSLAAIIALTQVIALSVFLKIILEIITLQIYTIRIRRGIDKIFDFRNLEKNLKKPFMLLITYLWVIVIASNLNLSSVFYDVITSIVTTENKIGNFTFTVGNILLFLLIVWIAHIIQKYVAYFFGEIDDEDEESVNKKQHSKLLITRLLLLILGYLLAISAAGIPLDKITIVLGALGVGVGLGLQNIVNNFVSGVILIFDKPIQIGDVIDVGAQTGKVKTIGLRTTKIDTSNGAEVIVPNGNILSQNIVNWTYTNNSKLVDLSFTLQGEISQEAIKKTIIDCISTIPLIYSEKEPQLFYSYISDTKHQLKIQFWCNIYRTETAISEARIALYDGFKKQGVVFE</sequence>
<evidence type="ECO:0000256" key="1">
    <source>
        <dbReference type="ARBA" id="ARBA00004651"/>
    </source>
</evidence>
<evidence type="ECO:0000256" key="4">
    <source>
        <dbReference type="ARBA" id="ARBA00022692"/>
    </source>
</evidence>
<name>A0ABR6DVV3_9FLAO</name>
<keyword evidence="3" id="KW-1003">Cell membrane</keyword>
<dbReference type="SUPFAM" id="SSF82689">
    <property type="entry name" value="Mechanosensitive channel protein MscS (YggB), C-terminal domain"/>
    <property type="match status" value="1"/>
</dbReference>
<protein>
    <submittedName>
        <fullName evidence="9">Small-conductance mechanosensitive channel</fullName>
    </submittedName>
</protein>
<feature type="transmembrane region" description="Helical" evidence="7">
    <location>
        <begin position="275"/>
        <end position="299"/>
    </location>
</feature>
<dbReference type="SUPFAM" id="SSF50182">
    <property type="entry name" value="Sm-like ribonucleoproteins"/>
    <property type="match status" value="1"/>
</dbReference>
<evidence type="ECO:0000259" key="8">
    <source>
        <dbReference type="Pfam" id="PF00924"/>
    </source>
</evidence>
<comment type="caution">
    <text evidence="9">The sequence shown here is derived from an EMBL/GenBank/DDBJ whole genome shotgun (WGS) entry which is preliminary data.</text>
</comment>
<feature type="transmembrane region" description="Helical" evidence="7">
    <location>
        <begin position="402"/>
        <end position="421"/>
    </location>
</feature>
<dbReference type="Pfam" id="PF00924">
    <property type="entry name" value="MS_channel_2nd"/>
    <property type="match status" value="1"/>
</dbReference>
<keyword evidence="10" id="KW-1185">Reference proteome</keyword>
<feature type="transmembrane region" description="Helical" evidence="7">
    <location>
        <begin position="346"/>
        <end position="364"/>
    </location>
</feature>
<dbReference type="InterPro" id="IPR011014">
    <property type="entry name" value="MscS_channel_TM-2"/>
</dbReference>
<proteinExistence type="inferred from homology"/>
<feature type="transmembrane region" description="Helical" evidence="7">
    <location>
        <begin position="463"/>
        <end position="490"/>
    </location>
</feature>
<dbReference type="InterPro" id="IPR023408">
    <property type="entry name" value="MscS_beta-dom_sf"/>
</dbReference>
<dbReference type="PANTHER" id="PTHR30347">
    <property type="entry name" value="POTASSIUM CHANNEL RELATED"/>
    <property type="match status" value="1"/>
</dbReference>
<organism evidence="9 10">
    <name type="scientific">Flavobacterium gossypii</name>
    <dbReference type="NCBI Taxonomy" id="1646119"/>
    <lineage>
        <taxon>Bacteria</taxon>
        <taxon>Pseudomonadati</taxon>
        <taxon>Bacteroidota</taxon>
        <taxon>Flavobacteriia</taxon>
        <taxon>Flavobacteriales</taxon>
        <taxon>Flavobacteriaceae</taxon>
        <taxon>Flavobacterium</taxon>
    </lineage>
</organism>
<reference evidence="9 10" key="1">
    <citation type="submission" date="2020-08" db="EMBL/GenBank/DDBJ databases">
        <title>Genomic Encyclopedia of Type Strains, Phase IV (KMG-IV): sequencing the most valuable type-strain genomes for metagenomic binning, comparative biology and taxonomic classification.</title>
        <authorList>
            <person name="Goeker M."/>
        </authorList>
    </citation>
    <scope>NUCLEOTIDE SEQUENCE [LARGE SCALE GENOMIC DNA]</scope>
    <source>
        <strain evidence="9 10">DSM 100397</strain>
    </source>
</reference>
<comment type="subcellular location">
    <subcellularLocation>
        <location evidence="1">Cell membrane</location>
        <topology evidence="1">Multi-pass membrane protein</topology>
    </subcellularLocation>
</comment>
<gene>
    <name evidence="9" type="ORF">GGR22_003167</name>
</gene>
<dbReference type="PANTHER" id="PTHR30347:SF1">
    <property type="entry name" value="MECHANOSENSITIVE CHANNEL MSCK"/>
    <property type="match status" value="1"/>
</dbReference>
<dbReference type="InterPro" id="IPR052702">
    <property type="entry name" value="MscS-like_channel"/>
</dbReference>
<dbReference type="InterPro" id="IPR006685">
    <property type="entry name" value="MscS_channel_2nd"/>
</dbReference>
<keyword evidence="5 7" id="KW-1133">Transmembrane helix</keyword>
<evidence type="ECO:0000256" key="2">
    <source>
        <dbReference type="ARBA" id="ARBA00008017"/>
    </source>
</evidence>
<keyword evidence="6 7" id="KW-0472">Membrane</keyword>
<keyword evidence="4 7" id="KW-0812">Transmembrane</keyword>
<evidence type="ECO:0000256" key="3">
    <source>
        <dbReference type="ARBA" id="ARBA00022475"/>
    </source>
</evidence>
<dbReference type="Proteomes" id="UP000555003">
    <property type="component" value="Unassembled WGS sequence"/>
</dbReference>
<dbReference type="InterPro" id="IPR010920">
    <property type="entry name" value="LSM_dom_sf"/>
</dbReference>
<dbReference type="InterPro" id="IPR011066">
    <property type="entry name" value="MscS_channel_C_sf"/>
</dbReference>
<dbReference type="EMBL" id="JACJIS010000004">
    <property type="protein sequence ID" value="MBA9074990.1"/>
    <property type="molecule type" value="Genomic_DNA"/>
</dbReference>
<feature type="transmembrane region" description="Helical" evidence="7">
    <location>
        <begin position="551"/>
        <end position="571"/>
    </location>
</feature>
<evidence type="ECO:0000256" key="6">
    <source>
        <dbReference type="ARBA" id="ARBA00023136"/>
    </source>
</evidence>
<feature type="transmembrane region" description="Helical" evidence="7">
    <location>
        <begin position="320"/>
        <end position="340"/>
    </location>
</feature>